<keyword evidence="4" id="KW-1185">Reference proteome</keyword>
<dbReference type="InterPro" id="IPR036514">
    <property type="entry name" value="SGNH_hydro_sf"/>
</dbReference>
<dbReference type="PROSITE" id="PS51257">
    <property type="entry name" value="PROKAR_LIPOPROTEIN"/>
    <property type="match status" value="1"/>
</dbReference>
<evidence type="ECO:0000256" key="1">
    <source>
        <dbReference type="SAM" id="MobiDB-lite"/>
    </source>
</evidence>
<accession>S9QF30</accession>
<dbReference type="AlphaFoldDB" id="S9QF30"/>
<dbReference type="InterPro" id="IPR013830">
    <property type="entry name" value="SGNH_hydro"/>
</dbReference>
<dbReference type="Proteomes" id="UP000011682">
    <property type="component" value="Unassembled WGS sequence"/>
</dbReference>
<feature type="domain" description="SGNH hydrolase-type esterase" evidence="2">
    <location>
        <begin position="241"/>
        <end position="409"/>
    </location>
</feature>
<feature type="region of interest" description="Disordered" evidence="1">
    <location>
        <begin position="428"/>
        <end position="449"/>
    </location>
</feature>
<dbReference type="PANTHER" id="PTHR43784">
    <property type="entry name" value="GDSL-LIKE LIPASE/ACYLHYDROLASE, PUTATIVE (AFU_ORTHOLOGUE AFUA_2G00820)-RELATED"/>
    <property type="match status" value="1"/>
</dbReference>
<dbReference type="Gene3D" id="3.40.50.1110">
    <property type="entry name" value="SGNH hydrolase"/>
    <property type="match status" value="1"/>
</dbReference>
<dbReference type="eggNOG" id="COG2755">
    <property type="taxonomic scope" value="Bacteria"/>
</dbReference>
<dbReference type="SUPFAM" id="SSF52266">
    <property type="entry name" value="SGNH hydrolase"/>
    <property type="match status" value="1"/>
</dbReference>
<dbReference type="InterPro" id="IPR053140">
    <property type="entry name" value="GDSL_Rv0518-like"/>
</dbReference>
<evidence type="ECO:0000313" key="3">
    <source>
        <dbReference type="EMBL" id="EPX59939.1"/>
    </source>
</evidence>
<feature type="compositionally biased region" description="Low complexity" evidence="1">
    <location>
        <begin position="28"/>
        <end position="43"/>
    </location>
</feature>
<comment type="caution">
    <text evidence="3">The sequence shown here is derived from an EMBL/GenBank/DDBJ whole genome shotgun (WGS) entry which is preliminary data.</text>
</comment>
<protein>
    <submittedName>
        <fullName evidence="3">Secreted protein</fullName>
    </submittedName>
</protein>
<organism evidence="3 4">
    <name type="scientific">Cystobacter fuscus (strain ATCC 25194 / DSM 2262 / NBRC 100088 / M29)</name>
    <dbReference type="NCBI Taxonomy" id="1242864"/>
    <lineage>
        <taxon>Bacteria</taxon>
        <taxon>Pseudomonadati</taxon>
        <taxon>Myxococcota</taxon>
        <taxon>Myxococcia</taxon>
        <taxon>Myxococcales</taxon>
        <taxon>Cystobacterineae</taxon>
        <taxon>Archangiaceae</taxon>
        <taxon>Cystobacter</taxon>
    </lineage>
</organism>
<proteinExistence type="predicted"/>
<gene>
    <name evidence="3" type="ORF">D187_002683</name>
</gene>
<dbReference type="GO" id="GO:0016788">
    <property type="term" value="F:hydrolase activity, acting on ester bonds"/>
    <property type="evidence" value="ECO:0007669"/>
    <property type="project" value="UniProtKB-ARBA"/>
</dbReference>
<dbReference type="CDD" id="cd00229">
    <property type="entry name" value="SGNH_hydrolase"/>
    <property type="match status" value="1"/>
</dbReference>
<dbReference type="Pfam" id="PF13472">
    <property type="entry name" value="Lipase_GDSL_2"/>
    <property type="match status" value="1"/>
</dbReference>
<evidence type="ECO:0000313" key="4">
    <source>
        <dbReference type="Proteomes" id="UP000011682"/>
    </source>
</evidence>
<feature type="region of interest" description="Disordered" evidence="1">
    <location>
        <begin position="28"/>
        <end position="51"/>
    </location>
</feature>
<dbReference type="RefSeq" id="WP_002629487.1">
    <property type="nucleotide sequence ID" value="NZ_ANAH02000015.1"/>
</dbReference>
<dbReference type="PANTHER" id="PTHR43784:SF2">
    <property type="entry name" value="GDSL-LIKE LIPASE_ACYLHYDROLASE, PUTATIVE (AFU_ORTHOLOGUE AFUA_2G00820)-RELATED"/>
    <property type="match status" value="1"/>
</dbReference>
<dbReference type="EMBL" id="ANAH02000015">
    <property type="protein sequence ID" value="EPX59939.1"/>
    <property type="molecule type" value="Genomic_DNA"/>
</dbReference>
<name>S9QF30_CYSF2</name>
<dbReference type="OrthoDB" id="9786188at2"/>
<sequence length="449" mass="47053">MGGYGRTRWAVWTWALLMVGCGPSDGPAVEPPIAGEEPPALEAPTPPQEQPLPDVIVVAPVRPDDEQASDPRPAPPMFQPGFHQALRWSYGTSQMTSGTLTVRLRVPVGRPGQRVRLTFRSGDGSLTLSKATVAKAGANGALASSPVAVTFAGSAGFSVGARALAVSDPIPFTVGFRDELAISFEVKGALGASAIETLPGSYLRSGSYASTAGALGGTASGVGLGLATVDVEGPPSRAFVAIGDSITEGYISERDDTRKAWPSLAEAQLGVPVVNSGVSGQGFYEELEHLDQEVLSLQGITDCIVLLGTNDLSSLDMGGLQKRMETLVTRLQPRCRTWVSTLLPKEKSNHGDYEVVKRDRLAFNAWLRTTYGTSLIDLEAVTRQPGNVHLFLDGLEVDGIHPSAKGHQVMAAEVTRVLRAAGVQAAEGVQVQAPTEDASSDAPPSPSAP</sequence>
<reference evidence="3" key="1">
    <citation type="submission" date="2013-05" db="EMBL/GenBank/DDBJ databases">
        <title>Genome assembly of Cystobacter fuscus DSM 2262.</title>
        <authorList>
            <person name="Sharma G."/>
            <person name="Khatri I."/>
            <person name="Kaur C."/>
            <person name="Mayilraj S."/>
            <person name="Subramanian S."/>
        </authorList>
    </citation>
    <scope>NUCLEOTIDE SEQUENCE [LARGE SCALE GENOMIC DNA]</scope>
    <source>
        <strain evidence="3">DSM 2262</strain>
    </source>
</reference>
<evidence type="ECO:0000259" key="2">
    <source>
        <dbReference type="Pfam" id="PF13472"/>
    </source>
</evidence>